<dbReference type="Proteomes" id="UP000014174">
    <property type="component" value="Unassembled WGS sequence"/>
</dbReference>
<keyword evidence="1" id="KW-0067">ATP-binding</keyword>
<dbReference type="RefSeq" id="WP_016195525.1">
    <property type="nucleotide sequence ID" value="NZ_AQPN01000082.1"/>
</dbReference>
<comment type="pathway">
    <text evidence="1">Cell wall biogenesis; peptidoglycan recycling.</text>
</comment>
<gene>
    <name evidence="1" type="primary">anmK</name>
    <name evidence="2" type="ORF">ADIARSV_2293</name>
</gene>
<keyword evidence="3" id="KW-1185">Reference proteome</keyword>
<dbReference type="PANTHER" id="PTHR30605">
    <property type="entry name" value="ANHYDRO-N-ACETYLMURAMIC ACID KINASE"/>
    <property type="match status" value="1"/>
</dbReference>
<dbReference type="HAMAP" id="MF_01270">
    <property type="entry name" value="AnhMurNAc_kinase"/>
    <property type="match status" value="1"/>
</dbReference>
<comment type="catalytic activity">
    <reaction evidence="1">
        <text>1,6-anhydro-N-acetyl-beta-muramate + ATP + H2O = N-acetyl-D-muramate 6-phosphate + ADP + H(+)</text>
        <dbReference type="Rhea" id="RHEA:24952"/>
        <dbReference type="ChEBI" id="CHEBI:15377"/>
        <dbReference type="ChEBI" id="CHEBI:15378"/>
        <dbReference type="ChEBI" id="CHEBI:30616"/>
        <dbReference type="ChEBI" id="CHEBI:58690"/>
        <dbReference type="ChEBI" id="CHEBI:58722"/>
        <dbReference type="ChEBI" id="CHEBI:456216"/>
        <dbReference type="EC" id="2.7.1.170"/>
    </reaction>
</comment>
<comment type="similarity">
    <text evidence="1">Belongs to the anhydro-N-acetylmuramic acid kinase family.</text>
</comment>
<name>R9GS39_9SPHI</name>
<comment type="caution">
    <text evidence="2">The sequence shown here is derived from an EMBL/GenBank/DDBJ whole genome shotgun (WGS) entry which is preliminary data.</text>
</comment>
<dbReference type="SUPFAM" id="SSF53067">
    <property type="entry name" value="Actin-like ATPase domain"/>
    <property type="match status" value="1"/>
</dbReference>
<organism evidence="2 3">
    <name type="scientific">Arcticibacter svalbardensis MN12-7</name>
    <dbReference type="NCBI Taxonomy" id="1150600"/>
    <lineage>
        <taxon>Bacteria</taxon>
        <taxon>Pseudomonadati</taxon>
        <taxon>Bacteroidota</taxon>
        <taxon>Sphingobacteriia</taxon>
        <taxon>Sphingobacteriales</taxon>
        <taxon>Sphingobacteriaceae</taxon>
        <taxon>Arcticibacter</taxon>
    </lineage>
</organism>
<dbReference type="GO" id="GO:0016301">
    <property type="term" value="F:kinase activity"/>
    <property type="evidence" value="ECO:0007669"/>
    <property type="project" value="UniProtKB-KW"/>
</dbReference>
<keyword evidence="1 2" id="KW-0808">Transferase</keyword>
<comment type="function">
    <text evidence="1">Catalyzes the specific phosphorylation of 1,6-anhydro-N-acetylmuramic acid (anhMurNAc) with the simultaneous cleavage of the 1,6-anhydro ring, generating MurNAc-6-P. Is required for the utilization of anhMurNAc either imported from the medium or derived from its own cell wall murein, and thus plays a role in cell wall recycling.</text>
</comment>
<dbReference type="AlphaFoldDB" id="R9GS39"/>
<keyword evidence="1 2" id="KW-0418">Kinase</keyword>
<dbReference type="InterPro" id="IPR043129">
    <property type="entry name" value="ATPase_NBD"/>
</dbReference>
<feature type="binding site" evidence="1">
    <location>
        <begin position="25"/>
        <end position="32"/>
    </location>
    <ligand>
        <name>ATP</name>
        <dbReference type="ChEBI" id="CHEBI:30616"/>
    </ligand>
</feature>
<dbReference type="GO" id="GO:0009254">
    <property type="term" value="P:peptidoglycan turnover"/>
    <property type="evidence" value="ECO:0007669"/>
    <property type="project" value="UniProtKB-UniRule"/>
</dbReference>
<dbReference type="OrthoDB" id="9763949at2"/>
<accession>R9GS39</accession>
<dbReference type="GO" id="GO:0097175">
    <property type="term" value="P:1,6-anhydro-N-acetyl-beta-muramic acid catabolic process"/>
    <property type="evidence" value="ECO:0007669"/>
    <property type="project" value="UniProtKB-UniRule"/>
</dbReference>
<reference evidence="2 3" key="1">
    <citation type="journal article" date="2013" name="Genome Announc.">
        <title>Draft Genome Sequence of Arcticibacter svalbardensis Strain MN12-7T, a Member of the Family Sphingobacteriaceae Isolated from an Arctic Soil Sample.</title>
        <authorList>
            <person name="Shivaji S."/>
            <person name="Ara S."/>
            <person name="Prasad S."/>
            <person name="Manasa B.P."/>
            <person name="Begum Z."/>
            <person name="Singh A."/>
            <person name="Kumar Pinnaka A."/>
        </authorList>
    </citation>
    <scope>NUCLEOTIDE SEQUENCE [LARGE SCALE GENOMIC DNA]</scope>
    <source>
        <strain evidence="2 3">MN12-7</strain>
    </source>
</reference>
<proteinExistence type="inferred from homology"/>
<evidence type="ECO:0000313" key="3">
    <source>
        <dbReference type="Proteomes" id="UP000014174"/>
    </source>
</evidence>
<comment type="pathway">
    <text evidence="1">Amino-sugar metabolism; 1,6-anhydro-N-acetylmuramate degradation.</text>
</comment>
<dbReference type="PANTHER" id="PTHR30605:SF0">
    <property type="entry name" value="ANHYDRO-N-ACETYLMURAMIC ACID KINASE"/>
    <property type="match status" value="1"/>
</dbReference>
<dbReference type="InterPro" id="IPR005338">
    <property type="entry name" value="Anhydro_N_Ac-Mur_kinase"/>
</dbReference>
<dbReference type="GO" id="GO:0005524">
    <property type="term" value="F:ATP binding"/>
    <property type="evidence" value="ECO:0007669"/>
    <property type="project" value="UniProtKB-UniRule"/>
</dbReference>
<keyword evidence="1" id="KW-0119">Carbohydrate metabolism</keyword>
<dbReference type="EC" id="2.7.1.170" evidence="1"/>
<sequence>MNKNITQLYHLSSKPVKRIIGLMSGTSFDGLDVALCEFKGSGKDTEVQILNFTTVNYEEPFKQDLKSIFSKRVGDIQKVTLLNAFIGTYFGELVLSCLKEWNINPSTVDFIASHGQTIFHAPKSLHRLKGYGNGTLQIGDGDHLAVKTGIITISDFRQKHIAAGGEGAPLAVYGDYLLFSSMSTARIMLNIGGIANFTYLPAGKTPKGIFSTDVGPGNTLMDQYIQLNYPGKYYDEGAELALSGTVNLPLLKVLLDNPFFDAGFPKTTGPELFSLAYLQLAITKSYEINLKHEDVMATLSAFSAQSITSAITKSVPKGDPFEIYVSGGGMHNPLLMQQIEKHFGLGPIQSTAALGIDPDAKEAVLFALLANEAVAGGTVDYGDTVGFPSVSLGKISFPY</sequence>
<dbReference type="Gene3D" id="3.30.420.40">
    <property type="match status" value="2"/>
</dbReference>
<keyword evidence="1" id="KW-0547">Nucleotide-binding</keyword>
<evidence type="ECO:0000313" key="2">
    <source>
        <dbReference type="EMBL" id="EOR94541.1"/>
    </source>
</evidence>
<evidence type="ECO:0000256" key="1">
    <source>
        <dbReference type="HAMAP-Rule" id="MF_01270"/>
    </source>
</evidence>
<dbReference type="UniPathway" id="UPA00343"/>
<dbReference type="CDD" id="cd24050">
    <property type="entry name" value="ASKHA_NBD_ANMK"/>
    <property type="match status" value="1"/>
</dbReference>
<dbReference type="UniPathway" id="UPA00544"/>
<dbReference type="Pfam" id="PF03702">
    <property type="entry name" value="AnmK"/>
    <property type="match status" value="1"/>
</dbReference>
<protein>
    <recommendedName>
        <fullName evidence="1">Anhydro-N-acetylmuramic acid kinase</fullName>
        <ecNumber evidence="1">2.7.1.170</ecNumber>
    </recommendedName>
    <alternativeName>
        <fullName evidence="1">AnhMurNAc kinase</fullName>
    </alternativeName>
</protein>
<dbReference type="EMBL" id="AQPN01000082">
    <property type="protein sequence ID" value="EOR94541.1"/>
    <property type="molecule type" value="Genomic_DNA"/>
</dbReference>
<dbReference type="STRING" id="1150600.ADIARSV_2293"/>
<dbReference type="eggNOG" id="COG2377">
    <property type="taxonomic scope" value="Bacteria"/>
</dbReference>
<dbReference type="GO" id="GO:0006040">
    <property type="term" value="P:amino sugar metabolic process"/>
    <property type="evidence" value="ECO:0007669"/>
    <property type="project" value="InterPro"/>
</dbReference>
<dbReference type="PATRIC" id="fig|1150600.3.peg.2266"/>
<dbReference type="GO" id="GO:0016773">
    <property type="term" value="F:phosphotransferase activity, alcohol group as acceptor"/>
    <property type="evidence" value="ECO:0007669"/>
    <property type="project" value="UniProtKB-UniRule"/>
</dbReference>